<proteinExistence type="predicted"/>
<evidence type="ECO:0000313" key="2">
    <source>
        <dbReference type="Proteomes" id="UP000029989"/>
    </source>
</evidence>
<comment type="caution">
    <text evidence="1">The sequence shown here is derived from an EMBL/GenBank/DDBJ whole genome shotgun (WGS) entry which is preliminary data.</text>
</comment>
<protein>
    <submittedName>
        <fullName evidence="1">Uncharacterized protein</fullName>
    </submittedName>
</protein>
<evidence type="ECO:0000313" key="1">
    <source>
        <dbReference type="EMBL" id="KGM56144.1"/>
    </source>
</evidence>
<dbReference type="AlphaFoldDB" id="A0A0A0F027"/>
<name>A0A0A0F027_9GAMM</name>
<gene>
    <name evidence="1" type="ORF">N799_04960</name>
</gene>
<dbReference type="Proteomes" id="UP000029989">
    <property type="component" value="Unassembled WGS sequence"/>
</dbReference>
<sequence>MLNAVEPKLADLSSLLQDEIESAEPLDQHVAMMREMVRSCEAALDVMAPPKAEKSHEMATES</sequence>
<reference evidence="1 2" key="1">
    <citation type="journal article" date="2015" name="Stand. Genomic Sci.">
        <title>Genomic information of the arsenic-resistant bacterium Lysobacter arseniciresistens type strain ZS79(T) and comparison of Lysobacter draft genomes.</title>
        <authorList>
            <person name="Liu L."/>
            <person name="Zhang S."/>
            <person name="Luo M."/>
            <person name="Wang G."/>
        </authorList>
    </citation>
    <scope>NUCLEOTIDE SEQUENCE [LARGE SCALE GENOMIC DNA]</scope>
    <source>
        <strain evidence="1 2">ZS79</strain>
    </source>
</reference>
<organism evidence="1 2">
    <name type="scientific">Lysobacter arseniciresistens ZS79</name>
    <dbReference type="NCBI Taxonomy" id="913325"/>
    <lineage>
        <taxon>Bacteria</taxon>
        <taxon>Pseudomonadati</taxon>
        <taxon>Pseudomonadota</taxon>
        <taxon>Gammaproteobacteria</taxon>
        <taxon>Lysobacterales</taxon>
        <taxon>Lysobacteraceae</taxon>
        <taxon>Novilysobacter</taxon>
    </lineage>
</organism>
<dbReference type="EMBL" id="AVPT01000015">
    <property type="protein sequence ID" value="KGM56144.1"/>
    <property type="molecule type" value="Genomic_DNA"/>
</dbReference>
<keyword evidence="2" id="KW-1185">Reference proteome</keyword>
<accession>A0A0A0F027</accession>